<keyword evidence="2" id="KW-1185">Reference proteome</keyword>
<sequence>MDPAYSSNPAAGPTNNNLIVAHRPDIAPEPTCGMHIFMLVTQPRCGPSAGLQLGSYMEEMS</sequence>
<evidence type="ECO:0000313" key="2">
    <source>
        <dbReference type="Proteomes" id="UP001295740"/>
    </source>
</evidence>
<dbReference type="Proteomes" id="UP001295740">
    <property type="component" value="Unassembled WGS sequence"/>
</dbReference>
<evidence type="ECO:0000313" key="1">
    <source>
        <dbReference type="EMBL" id="CAJ2511493.1"/>
    </source>
</evidence>
<protein>
    <submittedName>
        <fullName evidence="1">Uu.00g071180.m01.CDS01</fullName>
    </submittedName>
</protein>
<name>A0AAI8YNQ1_9PEZI</name>
<accession>A0AAI8YNQ1</accession>
<gene>
    <name evidence="1" type="ORF">KHLLAP_LOCUS11961</name>
</gene>
<comment type="caution">
    <text evidence="1">The sequence shown here is derived from an EMBL/GenBank/DDBJ whole genome shotgun (WGS) entry which is preliminary data.</text>
</comment>
<proteinExistence type="predicted"/>
<dbReference type="EMBL" id="CAUWAG010000018">
    <property type="protein sequence ID" value="CAJ2511493.1"/>
    <property type="molecule type" value="Genomic_DNA"/>
</dbReference>
<dbReference type="AlphaFoldDB" id="A0AAI8YNQ1"/>
<reference evidence="1" key="1">
    <citation type="submission" date="2023-10" db="EMBL/GenBank/DDBJ databases">
        <authorList>
            <person name="Hackl T."/>
        </authorList>
    </citation>
    <scope>NUCLEOTIDE SEQUENCE</scope>
</reference>
<feature type="non-terminal residue" evidence="1">
    <location>
        <position position="61"/>
    </location>
</feature>
<organism evidence="1 2">
    <name type="scientific">Anthostomella pinea</name>
    <dbReference type="NCBI Taxonomy" id="933095"/>
    <lineage>
        <taxon>Eukaryota</taxon>
        <taxon>Fungi</taxon>
        <taxon>Dikarya</taxon>
        <taxon>Ascomycota</taxon>
        <taxon>Pezizomycotina</taxon>
        <taxon>Sordariomycetes</taxon>
        <taxon>Xylariomycetidae</taxon>
        <taxon>Xylariales</taxon>
        <taxon>Xylariaceae</taxon>
        <taxon>Anthostomella</taxon>
    </lineage>
</organism>